<sequence>MFSLIDTPWLPVVGADGHRTHISLRQLADDRIIDLACPRPDFQGAAWQLLIGLLQTAYSPPDDDGWQTIWCDGLGDGWLKALDGLAPALRFGGEKPAFMQSFSPLKADNSPISGLLIDVPGSHTLQRNKDHFTKRDTVGAICPHCAALALYTRQINAPSGGVGVRGDGPITALLMPYDAQKPVSLWRKLWANVTPGERGRCGADVFPWLASTRTDKNDNVQVTPENAHPLHAFWGMPCRIELDFSHTESGHCDVCGDSAEHLLTHYRTQNDGVQYAHWQHPLTPYRLSNKDGMLLALKGRPGGLAYRDWLGLVAGTQDAQGQTLPARVVSLNQQRMPLRHKVGLWCFGYDMDNMKARCWHEHRIPVWKDITPEVRDYLPLGLQMAHDAQQLLRQSVKAAWLSCPKQESDGDFSFIDVSFWQETEQFFRQLYRSIAGGKCAIGALSAWQNQLYMYLIGTFDRLTFGNLDQQHDMTQAVKARSEMVKLFYSQKSMKQLKQLQPQEEVVNG</sequence>
<name>C6CMA8_DICC1</name>
<dbReference type="InterPro" id="IPR013381">
    <property type="entry name" value="CRISPR-assoc_prot_Cse1"/>
</dbReference>
<dbReference type="EMBL" id="CP001655">
    <property type="protein sequence ID" value="ACT08554.1"/>
    <property type="molecule type" value="Genomic_DNA"/>
</dbReference>
<organism evidence="1 2">
    <name type="scientific">Dickeya chrysanthemi (strain Ech1591)</name>
    <name type="common">Dickeya zeae (strain Ech1591)</name>
    <dbReference type="NCBI Taxonomy" id="561229"/>
    <lineage>
        <taxon>Bacteria</taxon>
        <taxon>Pseudomonadati</taxon>
        <taxon>Pseudomonadota</taxon>
        <taxon>Gammaproteobacteria</taxon>
        <taxon>Enterobacterales</taxon>
        <taxon>Pectobacteriaceae</taxon>
        <taxon>Dickeya</taxon>
    </lineage>
</organism>
<evidence type="ECO:0000313" key="1">
    <source>
        <dbReference type="EMBL" id="ACT08554.1"/>
    </source>
</evidence>
<evidence type="ECO:0000313" key="2">
    <source>
        <dbReference type="Proteomes" id="UP000002735"/>
    </source>
</evidence>
<dbReference type="Pfam" id="PF09481">
    <property type="entry name" value="CRISPR_Cse1"/>
    <property type="match status" value="1"/>
</dbReference>
<dbReference type="RefSeq" id="WP_015848063.1">
    <property type="nucleotide sequence ID" value="NC_012912.1"/>
</dbReference>
<dbReference type="CDD" id="cd09729">
    <property type="entry name" value="Cse1_I-E"/>
    <property type="match status" value="1"/>
</dbReference>
<dbReference type="OrthoDB" id="5392377at2"/>
<dbReference type="GeneID" id="45081781"/>
<gene>
    <name evidence="1" type="ordered locus">Dd1591_3754</name>
</gene>
<dbReference type="STRING" id="561229.Dd1591_3754"/>
<protein>
    <submittedName>
        <fullName evidence="1">CRISPR-associated protein, Cse1 family</fullName>
    </submittedName>
</protein>
<dbReference type="KEGG" id="dze:Dd1591_3754"/>
<accession>C6CMA8</accession>
<dbReference type="eggNOG" id="ENOG502Z880">
    <property type="taxonomic scope" value="Bacteria"/>
</dbReference>
<dbReference type="NCBIfam" id="TIGR02547">
    <property type="entry name" value="casA_cse1"/>
    <property type="match status" value="1"/>
</dbReference>
<dbReference type="HOGENOM" id="CLU_039818_0_0_6"/>
<dbReference type="Proteomes" id="UP000002735">
    <property type="component" value="Chromosome"/>
</dbReference>
<proteinExistence type="predicted"/>
<reference evidence="1 2" key="1">
    <citation type="submission" date="2009-06" db="EMBL/GenBank/DDBJ databases">
        <title>Complete sequence of Dickeya zeae Ech1591.</title>
        <authorList>
            <consortium name="US DOE Joint Genome Institute"/>
            <person name="Lucas S."/>
            <person name="Copeland A."/>
            <person name="Lapidus A."/>
            <person name="Glavina del Rio T."/>
            <person name="Tice H."/>
            <person name="Bruce D."/>
            <person name="Goodwin L."/>
            <person name="Pitluck S."/>
            <person name="Chertkov O."/>
            <person name="Brettin T."/>
            <person name="Detter J.C."/>
            <person name="Han C."/>
            <person name="Larimer F."/>
            <person name="Land M."/>
            <person name="Hauser L."/>
            <person name="Kyrpides N."/>
            <person name="Ovchinnikova G."/>
            <person name="Balakrishnan V."/>
            <person name="Glasner J."/>
            <person name="Perna N.T."/>
        </authorList>
    </citation>
    <scope>NUCLEOTIDE SEQUENCE [LARGE SCALE GENOMIC DNA]</scope>
    <source>
        <strain evidence="1 2">Ech1591</strain>
    </source>
</reference>
<dbReference type="AlphaFoldDB" id="C6CMA8"/>